<sequence length="256" mass="28101">MINMTTNYATAKYQEIYDVNTVSNEVSIIAIHTPVGSKPRAMLSGFFSQFRKYKYKGCSVVGTPAQRLGLQMTDISVEAGTSGVNPKDVFNPALVRGCHGDNLNAALNSIYKGSFEQEGSSIGMDQHGKTVVPVGSLSWEQMYYRMLQDPSFKKFNLSSGIKLGGLHPMIYNVASNHQILPNESTDRTGQLTPASDATLANIDFDQPTHFLMSLLTVLDSLLLHLMRPLLTSTSISLHRVLSLMVLVVLLMCTLHS</sequence>
<proteinExistence type="predicted"/>
<name>A0AAU6S507_9VIRU</name>
<organism evidence="1">
    <name type="scientific">Myotis mistacinus feces associated smacovirus 5</name>
    <dbReference type="NCBI Taxonomy" id="3140003"/>
    <lineage>
        <taxon>Viruses</taxon>
        <taxon>Monodnaviria</taxon>
        <taxon>Shotokuvirae</taxon>
        <taxon>Cressdnaviricota</taxon>
        <taxon>Arfiviricetes</taxon>
        <taxon>Cremevirales</taxon>
        <taxon>Smacoviridae</taxon>
    </lineage>
</organism>
<reference evidence="1" key="2">
    <citation type="submission" date="2024-02" db="EMBL/GenBank/DDBJ databases">
        <authorList>
            <person name="Buigues J."/>
            <person name="Vinals A."/>
            <person name="Martinez-Recio R."/>
            <person name="S Monros J."/>
            <person name="Sanjuan R."/>
            <person name="Cuevas J.M."/>
        </authorList>
    </citation>
    <scope>NUCLEOTIDE SEQUENCE</scope>
    <source>
        <strain evidence="1">MAVG17</strain>
    </source>
</reference>
<evidence type="ECO:0000313" key="1">
    <source>
        <dbReference type="EMBL" id="WZK92807.1"/>
    </source>
</evidence>
<dbReference type="Pfam" id="PF23784">
    <property type="entry name" value="Smaco_capsid"/>
    <property type="match status" value="1"/>
</dbReference>
<dbReference type="InterPro" id="IPR057000">
    <property type="entry name" value="Smaco_capsid"/>
</dbReference>
<protein>
    <submittedName>
        <fullName evidence="1">Capsid protein</fullName>
    </submittedName>
</protein>
<reference evidence="1" key="1">
    <citation type="journal article" date="2024" name="Microbiol. Spectr.">
        <title>Full-genome sequencing of dozens of new DNA viruses found in Spanish bat feces.</title>
        <authorList>
            <person name="Buigues J."/>
            <person name="Vinals A."/>
            <person name="Martinez-Recio R."/>
            <person name="Monros J.S."/>
            <person name="Sanjuan R."/>
            <person name="Cuevas J.M."/>
        </authorList>
    </citation>
    <scope>NUCLEOTIDE SEQUENCE</scope>
    <source>
        <strain evidence="1">MAVG17</strain>
    </source>
</reference>
<dbReference type="EMBL" id="PP410060">
    <property type="protein sequence ID" value="WZK92807.1"/>
    <property type="molecule type" value="Genomic_DNA"/>
</dbReference>
<accession>A0AAU6S507</accession>